<dbReference type="STRING" id="655353.SAMN04488056_10216"/>
<dbReference type="PANTHER" id="PTHR12126">
    <property type="entry name" value="NADH-UBIQUINONE OXIDOREDUCTASE 39 KDA SUBUNIT-RELATED"/>
    <property type="match status" value="1"/>
</dbReference>
<proteinExistence type="predicted"/>
<keyword evidence="3" id="KW-1185">Reference proteome</keyword>
<gene>
    <name evidence="2" type="ORF">SAMN04488056_10216</name>
</gene>
<evidence type="ECO:0000313" key="3">
    <source>
        <dbReference type="Proteomes" id="UP000199236"/>
    </source>
</evidence>
<dbReference type="AlphaFoldDB" id="A0A1I5BVZ6"/>
<sequence length="324" mass="34776">MTGQAGKIVTVFGGSGFLGRHVVRALANEGYRIRVAVRRPDLAGFLQPLGTVGQIMPIQANLRDPASVAHAIEGSDAVVNLVGILYETGKATFDGLHHLGAKVIAEETAKAGIDRMVQISAIGADINSPSAYASSKAKGEQAVLSALPDAIIVRPSLLFGPEDDFFNKFASMAKLSPFLPLVGGGDTQFQPAFVGDVAQVIALGVKGYLDAGATYELGGPEIKSFKQLLAMTLDEIHRKRLLLPLPFWMASTMGWFFEKLPMKPALTRDQVTLLKSDNVVSEQASLEHRTFEGIGITPLAIEAVIPSYLWSYRPGGQYEANRRA</sequence>
<dbReference type="InterPro" id="IPR051207">
    <property type="entry name" value="ComplexI_NDUFA9_subunit"/>
</dbReference>
<dbReference type="SUPFAM" id="SSF51735">
    <property type="entry name" value="NAD(P)-binding Rossmann-fold domains"/>
    <property type="match status" value="1"/>
</dbReference>
<organism evidence="2 3">
    <name type="scientific">Cohaesibacter marisflavi</name>
    <dbReference type="NCBI Taxonomy" id="655353"/>
    <lineage>
        <taxon>Bacteria</taxon>
        <taxon>Pseudomonadati</taxon>
        <taxon>Pseudomonadota</taxon>
        <taxon>Alphaproteobacteria</taxon>
        <taxon>Hyphomicrobiales</taxon>
        <taxon>Cohaesibacteraceae</taxon>
    </lineage>
</organism>
<dbReference type="PANTHER" id="PTHR12126:SF11">
    <property type="entry name" value="NADH DEHYDROGENASE [UBIQUINONE] 1 ALPHA SUBCOMPLEX SUBUNIT 9, MITOCHONDRIAL"/>
    <property type="match status" value="1"/>
</dbReference>
<evidence type="ECO:0000313" key="2">
    <source>
        <dbReference type="EMBL" id="SFN78825.1"/>
    </source>
</evidence>
<evidence type="ECO:0000259" key="1">
    <source>
        <dbReference type="Pfam" id="PF01370"/>
    </source>
</evidence>
<dbReference type="OrthoDB" id="9776313at2"/>
<reference evidence="2 3" key="1">
    <citation type="submission" date="2016-10" db="EMBL/GenBank/DDBJ databases">
        <authorList>
            <person name="de Groot N.N."/>
        </authorList>
    </citation>
    <scope>NUCLEOTIDE SEQUENCE [LARGE SCALE GENOMIC DNA]</scope>
    <source>
        <strain evidence="2 3">CGMCC 1.9157</strain>
    </source>
</reference>
<dbReference type="FunFam" id="3.40.50.720:FF:000702">
    <property type="entry name" value="NADH dehydrogenase (Ubiquinone)"/>
    <property type="match status" value="1"/>
</dbReference>
<protein>
    <submittedName>
        <fullName evidence="2">NADH dehydrogenase</fullName>
    </submittedName>
</protein>
<dbReference type="GO" id="GO:0044877">
    <property type="term" value="F:protein-containing complex binding"/>
    <property type="evidence" value="ECO:0007669"/>
    <property type="project" value="TreeGrafter"/>
</dbReference>
<feature type="domain" description="NAD-dependent epimerase/dehydratase" evidence="1">
    <location>
        <begin position="9"/>
        <end position="203"/>
    </location>
</feature>
<dbReference type="InterPro" id="IPR036291">
    <property type="entry name" value="NAD(P)-bd_dom_sf"/>
</dbReference>
<dbReference type="Gene3D" id="3.40.50.720">
    <property type="entry name" value="NAD(P)-binding Rossmann-like Domain"/>
    <property type="match status" value="1"/>
</dbReference>
<dbReference type="Pfam" id="PF01370">
    <property type="entry name" value="Epimerase"/>
    <property type="match status" value="1"/>
</dbReference>
<dbReference type="RefSeq" id="WP_090069027.1">
    <property type="nucleotide sequence ID" value="NZ_FOVR01000002.1"/>
</dbReference>
<dbReference type="InterPro" id="IPR001509">
    <property type="entry name" value="Epimerase_deHydtase"/>
</dbReference>
<dbReference type="EMBL" id="FOVR01000002">
    <property type="protein sequence ID" value="SFN78825.1"/>
    <property type="molecule type" value="Genomic_DNA"/>
</dbReference>
<dbReference type="Proteomes" id="UP000199236">
    <property type="component" value="Unassembled WGS sequence"/>
</dbReference>
<accession>A0A1I5BVZ6</accession>
<name>A0A1I5BVZ6_9HYPH</name>
<dbReference type="CDD" id="cd05271">
    <property type="entry name" value="NDUFA9_like_SDR_a"/>
    <property type="match status" value="1"/>
</dbReference>